<dbReference type="Pfam" id="PF10431">
    <property type="entry name" value="ClpB_D2-small"/>
    <property type="match status" value="1"/>
</dbReference>
<dbReference type="Pfam" id="PF00004">
    <property type="entry name" value="AAA"/>
    <property type="match status" value="1"/>
</dbReference>
<evidence type="ECO:0000256" key="4">
    <source>
        <dbReference type="ARBA" id="ARBA00023186"/>
    </source>
</evidence>
<organism evidence="8 9">
    <name type="scientific">Candidatus Gallimonas intestinavium</name>
    <dbReference type="NCBI Taxonomy" id="2838603"/>
    <lineage>
        <taxon>Bacteria</taxon>
        <taxon>Bacillati</taxon>
        <taxon>Bacillota</taxon>
        <taxon>Clostridia</taxon>
        <taxon>Candidatus Gallimonas</taxon>
    </lineage>
</organism>
<keyword evidence="8" id="KW-0645">Protease</keyword>
<dbReference type="PANTHER" id="PTHR11638">
    <property type="entry name" value="ATP-DEPENDENT CLP PROTEASE"/>
    <property type="match status" value="1"/>
</dbReference>
<dbReference type="InterPro" id="IPR028299">
    <property type="entry name" value="ClpA/B_CS2"/>
</dbReference>
<comment type="similarity">
    <text evidence="6">Belongs to the ClpA/ClpB family.</text>
</comment>
<dbReference type="GO" id="GO:0005524">
    <property type="term" value="F:ATP binding"/>
    <property type="evidence" value="ECO:0007669"/>
    <property type="project" value="UniProtKB-KW"/>
</dbReference>
<dbReference type="SUPFAM" id="SSF81923">
    <property type="entry name" value="Double Clp-N motif"/>
    <property type="match status" value="1"/>
</dbReference>
<dbReference type="GO" id="GO:0008233">
    <property type="term" value="F:peptidase activity"/>
    <property type="evidence" value="ECO:0007669"/>
    <property type="project" value="UniProtKB-KW"/>
</dbReference>
<dbReference type="Gene3D" id="1.10.8.60">
    <property type="match status" value="2"/>
</dbReference>
<dbReference type="InterPro" id="IPR036628">
    <property type="entry name" value="Clp_N_dom_sf"/>
</dbReference>
<evidence type="ECO:0000313" key="8">
    <source>
        <dbReference type="EMBL" id="HIZ72087.1"/>
    </source>
</evidence>
<sequence>MDMDFSEHLNHAIECARDIASAYQTDYIGTEHILFGLICEEGSAAGRLLKEMGVDRTRYQEHFRSSLDHTTRVSDLYTPRTKRLFSDALDAARLGPFKTFAGTEHMLYAILAMKDCLAVSILRRMNIDLYNLALRVEQLVFAPGEERGKAQEQAQQFRQMHRKEEPFSPSVLFEEKPDEEEKESDGLVPALAAYGEDLTRKARLGKLDPVIGRRDEIEKVVQILSRRTKNNPVLIGEPGVGKSAVVEGLALAIAQGEVPELLRNKKVYSLSVTSLVAGSRYRGDFEERLKKVVDTVMRDKNIILFIDEIHMIVGAGSSAESSMDASNILKPMLARGELQTIGATTFDEYRKFIEKDPALERRFTPVTVDQPTVEDAITILNGLRDKYEAHHDVVITDEAIEAAVKLSDRYITDRYLPDKAIDLIDEAASRERLRSYNGPKELKELEEKLERTRMEGEKAAKWKDFTRAAELTVKAEKLTKELKEKKGAWLERRSAAHLSIGREEVAEIVSSWTGVPVSRLTEEESKRLMHLEDDLHKRIVGQDEAVSAVARAIRRARAGLNAPDKPIGSFIFVGPTGVGKTDLSKALAESLFGDERLMVRLDMSEFMEKTSVSKLLGAPPGYVGYEDSEGALTERIRRKPYSVILFDEIEKAHPDIFNVLLQILDDGRLTDNKGRVVSFKNTVIILTSNVGAHEVKEVSLGFGADAEGESGEYERMKENIDAALKKQFRPEFLNRLDDIIIFHKLSKEDASRICEKILASVQARLRERGIRIKVSSRARSRLVEEGYSEEFGARPLKRVIRKMVEDRLSEEILAGTIASGGTVIVDEEDGKLTFENE</sequence>
<dbReference type="SMART" id="SM00382">
    <property type="entry name" value="AAA"/>
    <property type="match status" value="2"/>
</dbReference>
<feature type="domain" description="Clp R" evidence="7">
    <location>
        <begin position="1"/>
        <end position="142"/>
    </location>
</feature>
<dbReference type="Pfam" id="PF07724">
    <property type="entry name" value="AAA_2"/>
    <property type="match status" value="1"/>
</dbReference>
<dbReference type="PROSITE" id="PS00871">
    <property type="entry name" value="CLPAB_2"/>
    <property type="match status" value="1"/>
</dbReference>
<name>A0A9D2G4J0_9FIRM</name>
<keyword evidence="1 5" id="KW-0677">Repeat</keyword>
<dbReference type="InterPro" id="IPR018368">
    <property type="entry name" value="ClpA/B_CS1"/>
</dbReference>
<keyword evidence="3 6" id="KW-0067">ATP-binding</keyword>
<dbReference type="CDD" id="cd00009">
    <property type="entry name" value="AAA"/>
    <property type="match status" value="1"/>
</dbReference>
<comment type="caution">
    <text evidence="8">The sequence shown here is derived from an EMBL/GenBank/DDBJ whole genome shotgun (WGS) entry which is preliminary data.</text>
</comment>
<keyword evidence="2 6" id="KW-0547">Nucleotide-binding</keyword>
<dbReference type="Gene3D" id="4.10.860.10">
    <property type="entry name" value="UVR domain"/>
    <property type="match status" value="1"/>
</dbReference>
<dbReference type="SMART" id="SM01086">
    <property type="entry name" value="ClpB_D2-small"/>
    <property type="match status" value="1"/>
</dbReference>
<dbReference type="PRINTS" id="PR00300">
    <property type="entry name" value="CLPPROTEASEA"/>
</dbReference>
<dbReference type="Gene3D" id="1.10.1780.10">
    <property type="entry name" value="Clp, N-terminal domain"/>
    <property type="match status" value="1"/>
</dbReference>
<dbReference type="Proteomes" id="UP000824102">
    <property type="component" value="Unassembled WGS sequence"/>
</dbReference>
<accession>A0A9D2G4J0</accession>
<evidence type="ECO:0000256" key="2">
    <source>
        <dbReference type="ARBA" id="ARBA00022741"/>
    </source>
</evidence>
<dbReference type="InterPro" id="IPR041546">
    <property type="entry name" value="ClpA/ClpB_AAA_lid"/>
</dbReference>
<dbReference type="AlphaFoldDB" id="A0A9D2G4J0"/>
<proteinExistence type="inferred from homology"/>
<dbReference type="InterPro" id="IPR019489">
    <property type="entry name" value="Clp_ATPase_C"/>
</dbReference>
<dbReference type="Pfam" id="PF17871">
    <property type="entry name" value="AAA_lid_9"/>
    <property type="match status" value="1"/>
</dbReference>
<dbReference type="PANTHER" id="PTHR11638:SF18">
    <property type="entry name" value="HEAT SHOCK PROTEIN 104"/>
    <property type="match status" value="1"/>
</dbReference>
<dbReference type="GO" id="GO:0034605">
    <property type="term" value="P:cellular response to heat"/>
    <property type="evidence" value="ECO:0007669"/>
    <property type="project" value="TreeGrafter"/>
</dbReference>
<keyword evidence="8" id="KW-0378">Hydrolase</keyword>
<dbReference type="GO" id="GO:0005737">
    <property type="term" value="C:cytoplasm"/>
    <property type="evidence" value="ECO:0007669"/>
    <property type="project" value="TreeGrafter"/>
</dbReference>
<evidence type="ECO:0000256" key="6">
    <source>
        <dbReference type="RuleBase" id="RU004432"/>
    </source>
</evidence>
<dbReference type="SUPFAM" id="SSF52540">
    <property type="entry name" value="P-loop containing nucleoside triphosphate hydrolases"/>
    <property type="match status" value="2"/>
</dbReference>
<dbReference type="PROSITE" id="PS51903">
    <property type="entry name" value="CLP_R"/>
    <property type="match status" value="1"/>
</dbReference>
<evidence type="ECO:0000256" key="3">
    <source>
        <dbReference type="ARBA" id="ARBA00022840"/>
    </source>
</evidence>
<dbReference type="GO" id="GO:0006508">
    <property type="term" value="P:proteolysis"/>
    <property type="evidence" value="ECO:0007669"/>
    <property type="project" value="UniProtKB-KW"/>
</dbReference>
<evidence type="ECO:0000256" key="5">
    <source>
        <dbReference type="PROSITE-ProRule" id="PRU01251"/>
    </source>
</evidence>
<dbReference type="InterPro" id="IPR003959">
    <property type="entry name" value="ATPase_AAA_core"/>
</dbReference>
<dbReference type="InterPro" id="IPR027417">
    <property type="entry name" value="P-loop_NTPase"/>
</dbReference>
<dbReference type="GO" id="GO:0016887">
    <property type="term" value="F:ATP hydrolysis activity"/>
    <property type="evidence" value="ECO:0007669"/>
    <property type="project" value="InterPro"/>
</dbReference>
<reference evidence="8" key="2">
    <citation type="submission" date="2021-04" db="EMBL/GenBank/DDBJ databases">
        <authorList>
            <person name="Gilroy R."/>
        </authorList>
    </citation>
    <scope>NUCLEOTIDE SEQUENCE</scope>
    <source>
        <strain evidence="8">ChiW7-2402</strain>
    </source>
</reference>
<dbReference type="EMBL" id="DXBB01000010">
    <property type="protein sequence ID" value="HIZ72087.1"/>
    <property type="molecule type" value="Genomic_DNA"/>
</dbReference>
<gene>
    <name evidence="8" type="ORF">H9964_00740</name>
</gene>
<dbReference type="Pfam" id="PF02861">
    <property type="entry name" value="Clp_N"/>
    <property type="match status" value="1"/>
</dbReference>
<evidence type="ECO:0000256" key="1">
    <source>
        <dbReference type="ARBA" id="ARBA00022737"/>
    </source>
</evidence>
<dbReference type="InterPro" id="IPR003593">
    <property type="entry name" value="AAA+_ATPase"/>
</dbReference>
<evidence type="ECO:0000259" key="7">
    <source>
        <dbReference type="PROSITE" id="PS51903"/>
    </source>
</evidence>
<protein>
    <submittedName>
        <fullName evidence="8">ATP-dependent Clp protease ATP-binding subunit</fullName>
    </submittedName>
</protein>
<dbReference type="InterPro" id="IPR050130">
    <property type="entry name" value="ClpA_ClpB"/>
</dbReference>
<reference evidence="8" key="1">
    <citation type="journal article" date="2021" name="PeerJ">
        <title>Extensive microbial diversity within the chicken gut microbiome revealed by metagenomics and culture.</title>
        <authorList>
            <person name="Gilroy R."/>
            <person name="Ravi A."/>
            <person name="Getino M."/>
            <person name="Pursley I."/>
            <person name="Horton D.L."/>
            <person name="Alikhan N.F."/>
            <person name="Baker D."/>
            <person name="Gharbi K."/>
            <person name="Hall N."/>
            <person name="Watson M."/>
            <person name="Adriaenssens E.M."/>
            <person name="Foster-Nyarko E."/>
            <person name="Jarju S."/>
            <person name="Secka A."/>
            <person name="Antonio M."/>
            <person name="Oren A."/>
            <person name="Chaudhuri R.R."/>
            <person name="La Ragione R."/>
            <person name="Hildebrand F."/>
            <person name="Pallen M.J."/>
        </authorList>
    </citation>
    <scope>NUCLEOTIDE SEQUENCE</scope>
    <source>
        <strain evidence="8">ChiW7-2402</strain>
    </source>
</reference>
<dbReference type="InterPro" id="IPR004176">
    <property type="entry name" value="Clp_R_N"/>
</dbReference>
<dbReference type="FunFam" id="3.40.50.300:FF:000010">
    <property type="entry name" value="Chaperone clpB 1, putative"/>
    <property type="match status" value="1"/>
</dbReference>
<dbReference type="CDD" id="cd19499">
    <property type="entry name" value="RecA-like_ClpB_Hsp104-like"/>
    <property type="match status" value="1"/>
</dbReference>
<keyword evidence="4 6" id="KW-0143">Chaperone</keyword>
<dbReference type="Gene3D" id="3.40.50.300">
    <property type="entry name" value="P-loop containing nucleotide triphosphate hydrolases"/>
    <property type="match status" value="2"/>
</dbReference>
<evidence type="ECO:0000313" key="9">
    <source>
        <dbReference type="Proteomes" id="UP000824102"/>
    </source>
</evidence>
<dbReference type="FunFam" id="3.40.50.300:FF:000025">
    <property type="entry name" value="ATP-dependent Clp protease subunit"/>
    <property type="match status" value="1"/>
</dbReference>
<dbReference type="InterPro" id="IPR001270">
    <property type="entry name" value="ClpA/B"/>
</dbReference>
<dbReference type="PROSITE" id="PS00870">
    <property type="entry name" value="CLPAB_1"/>
    <property type="match status" value="1"/>
</dbReference>